<dbReference type="SMART" id="SM00182">
    <property type="entry name" value="CULLIN"/>
    <property type="match status" value="1"/>
</dbReference>
<dbReference type="SMART" id="SM00884">
    <property type="entry name" value="Cullin_Nedd8"/>
    <property type="match status" value="1"/>
</dbReference>
<evidence type="ECO:0000259" key="4">
    <source>
        <dbReference type="PROSITE" id="PS50069"/>
    </source>
</evidence>
<dbReference type="InterPro" id="IPR019559">
    <property type="entry name" value="Cullin_neddylation_domain"/>
</dbReference>
<dbReference type="Gene3D" id="3.30.230.130">
    <property type="entry name" value="Cullin, Chain C, Domain 2"/>
    <property type="match status" value="1"/>
</dbReference>
<dbReference type="GO" id="GO:0031625">
    <property type="term" value="F:ubiquitin protein ligase binding"/>
    <property type="evidence" value="ECO:0007669"/>
    <property type="project" value="InterPro"/>
</dbReference>
<evidence type="ECO:0000313" key="6">
    <source>
        <dbReference type="Proteomes" id="UP000243052"/>
    </source>
</evidence>
<protein>
    <submittedName>
        <fullName evidence="5">HDL470Cp</fullName>
    </submittedName>
</protein>
<dbReference type="STRING" id="45286.A0A0X8HRT3"/>
<dbReference type="InterPro" id="IPR036317">
    <property type="entry name" value="Cullin_homology_sf"/>
</dbReference>
<evidence type="ECO:0000313" key="5">
    <source>
        <dbReference type="EMBL" id="AMD20274.1"/>
    </source>
</evidence>
<dbReference type="PANTHER" id="PTHR11932">
    <property type="entry name" value="CULLIN"/>
    <property type="match status" value="1"/>
</dbReference>
<dbReference type="GeneID" id="28723513"/>
<dbReference type="SUPFAM" id="SSF74788">
    <property type="entry name" value="Cullin repeat-like"/>
    <property type="match status" value="1"/>
</dbReference>
<proteinExistence type="inferred from homology"/>
<dbReference type="Gene3D" id="1.20.1310.10">
    <property type="entry name" value="Cullin Repeats"/>
    <property type="match status" value="4"/>
</dbReference>
<organism evidence="5 6">
    <name type="scientific">Eremothecium sinecaudum</name>
    <dbReference type="NCBI Taxonomy" id="45286"/>
    <lineage>
        <taxon>Eukaryota</taxon>
        <taxon>Fungi</taxon>
        <taxon>Dikarya</taxon>
        <taxon>Ascomycota</taxon>
        <taxon>Saccharomycotina</taxon>
        <taxon>Saccharomycetes</taxon>
        <taxon>Saccharomycetales</taxon>
        <taxon>Saccharomycetaceae</taxon>
        <taxon>Eremothecium</taxon>
    </lineage>
</organism>
<evidence type="ECO:0000256" key="2">
    <source>
        <dbReference type="PROSITE-ProRule" id="PRU00330"/>
    </source>
</evidence>
<dbReference type="AlphaFoldDB" id="A0A0X8HRT3"/>
<sequence>MSSSKRVKIRAPTQSLCSHDLDLDSSWPVLDSAIDTIYEEKQSAISFEIHYRIVYSLVIRKYGEQLLGKVKQKLRERMEMLYCTRFEVDLGSMEFLKQVDETWNHQRSCLKMVSDLMLYMDRDLSWRSIETNVYDLGMELFRDIVVKPITDKLVDSIIEEINRARKSLDCIDTIMVARVTNMMKVLSEQRETLYKLYFEPSLLKDVRRYYSEWRQGFDSNALEYIQEVKDLLNHELCVYEHITGGESATKAHKLMKIVLISENINFVLEHSVHDCFKRGDEDNLALIIDLCKDPEDQQHLLDVLSRSVVEDVMKTREDSSGKKKTESSLMWVKGLVKVKEDYSRIFQKPEFNHGPFLKTVTDALAKVINEQPQRAVECISTTIDSFLRTNVTLGKEFQSLMQDCISLFVLMRDKDLFELYYKQQLSKRLIQKRSSLPLEHWIISKMTHKVGIDFTAKLEGMFRDINVSLDYDRKFKASHDDIDIDYQVEVLTPTFWPFQSIETSIQDIVLPQELDELRVAYENFYLGNHSGRTLKWAGHLGFMELGFHFNTTYHELSMSVYAAVILLLFNNYSELSMQDIQDLTHIPEQELLRQLVSLATAPRSRILKKNPPTKTVKSTDKFSINYDFTAPTTKVKVTTVILKNDPTSSQGGLKPAANKSLEKELEHDRIQVLSAAIVRIMKSEKKLLNKELYEKVSRSATNVNFEITNQLFDKSISNLIEKEYMQKNPEDPMMFHYL</sequence>
<dbReference type="InterPro" id="IPR045093">
    <property type="entry name" value="Cullin"/>
</dbReference>
<dbReference type="SUPFAM" id="SSF75632">
    <property type="entry name" value="Cullin homology domain"/>
    <property type="match status" value="1"/>
</dbReference>
<dbReference type="Pfam" id="PF10557">
    <property type="entry name" value="Cullin_Nedd8"/>
    <property type="match status" value="1"/>
</dbReference>
<dbReference type="Proteomes" id="UP000243052">
    <property type="component" value="Chromosome iv"/>
</dbReference>
<name>A0A0X8HRT3_9SACH</name>
<dbReference type="InterPro" id="IPR036390">
    <property type="entry name" value="WH_DNA-bd_sf"/>
</dbReference>
<dbReference type="EMBL" id="CP014244">
    <property type="protein sequence ID" value="AMD20274.1"/>
    <property type="molecule type" value="Genomic_DNA"/>
</dbReference>
<accession>A0A0X8HRT3</accession>
<comment type="similarity">
    <text evidence="1 2 3">Belongs to the cullin family.</text>
</comment>
<dbReference type="InterPro" id="IPR036388">
    <property type="entry name" value="WH-like_DNA-bd_sf"/>
</dbReference>
<dbReference type="InterPro" id="IPR001373">
    <property type="entry name" value="Cullin_N"/>
</dbReference>
<keyword evidence="6" id="KW-1185">Reference proteome</keyword>
<dbReference type="Gene3D" id="1.10.10.10">
    <property type="entry name" value="Winged helix-like DNA-binding domain superfamily/Winged helix DNA-binding domain"/>
    <property type="match status" value="1"/>
</dbReference>
<evidence type="ECO:0000256" key="3">
    <source>
        <dbReference type="RuleBase" id="RU003829"/>
    </source>
</evidence>
<dbReference type="FunFam" id="1.20.1310.10:FF:000055">
    <property type="entry name" value="Cullin family protein"/>
    <property type="match status" value="1"/>
</dbReference>
<dbReference type="InterPro" id="IPR059120">
    <property type="entry name" value="Cullin-like_AB"/>
</dbReference>
<dbReference type="InterPro" id="IPR016159">
    <property type="entry name" value="Cullin_repeat-like_dom_sf"/>
</dbReference>
<feature type="domain" description="Cullin family profile" evidence="4">
    <location>
        <begin position="374"/>
        <end position="599"/>
    </location>
</feature>
<dbReference type="RefSeq" id="XP_017987270.1">
    <property type="nucleotide sequence ID" value="XM_018132152.1"/>
</dbReference>
<dbReference type="PROSITE" id="PS50069">
    <property type="entry name" value="CULLIN_2"/>
    <property type="match status" value="1"/>
</dbReference>
<reference evidence="5 6" key="1">
    <citation type="submission" date="2016-01" db="EMBL/GenBank/DDBJ databases">
        <title>Genome sequence of the yeast Holleya sinecauda.</title>
        <authorList>
            <person name="Dietrich F.S."/>
        </authorList>
    </citation>
    <scope>NUCLEOTIDE SEQUENCE [LARGE SCALE GENOMIC DNA]</scope>
    <source>
        <strain evidence="5 6">ATCC 58844</strain>
    </source>
</reference>
<dbReference type="Pfam" id="PF26557">
    <property type="entry name" value="Cullin_AB"/>
    <property type="match status" value="1"/>
</dbReference>
<dbReference type="OrthoDB" id="27073at2759"/>
<dbReference type="InterPro" id="IPR016158">
    <property type="entry name" value="Cullin_homology"/>
</dbReference>
<gene>
    <name evidence="5" type="ORF">AW171_hschr42159</name>
</gene>
<dbReference type="Pfam" id="PF00888">
    <property type="entry name" value="Cullin"/>
    <property type="match status" value="1"/>
</dbReference>
<dbReference type="SUPFAM" id="SSF46785">
    <property type="entry name" value="Winged helix' DNA-binding domain"/>
    <property type="match status" value="1"/>
</dbReference>
<dbReference type="GO" id="GO:0006511">
    <property type="term" value="P:ubiquitin-dependent protein catabolic process"/>
    <property type="evidence" value="ECO:0007669"/>
    <property type="project" value="InterPro"/>
</dbReference>
<evidence type="ECO:0000256" key="1">
    <source>
        <dbReference type="ARBA" id="ARBA00006019"/>
    </source>
</evidence>